<dbReference type="PANTHER" id="PTHR43792:SF8">
    <property type="entry name" value="[RIBOSOMAL PROTEIN US5]-ALANINE N-ACETYLTRANSFERASE"/>
    <property type="match status" value="1"/>
</dbReference>
<dbReference type="RefSeq" id="WP_109055684.1">
    <property type="nucleotide sequence ID" value="NZ_QDKJ01000015.1"/>
</dbReference>
<dbReference type="Gene3D" id="3.40.630.30">
    <property type="match status" value="1"/>
</dbReference>
<accession>A0A2U1TLI5</accession>
<proteinExistence type="inferred from homology"/>
<dbReference type="SUPFAM" id="SSF55729">
    <property type="entry name" value="Acyl-CoA N-acyltransferases (Nat)"/>
    <property type="match status" value="1"/>
</dbReference>
<evidence type="ECO:0000313" key="6">
    <source>
        <dbReference type="Proteomes" id="UP000245138"/>
    </source>
</evidence>
<dbReference type="Pfam" id="PF13302">
    <property type="entry name" value="Acetyltransf_3"/>
    <property type="match status" value="1"/>
</dbReference>
<keyword evidence="2" id="KW-0012">Acyltransferase</keyword>
<comment type="similarity">
    <text evidence="3">Belongs to the acetyltransferase family. RimJ subfamily.</text>
</comment>
<dbReference type="GO" id="GO:0016747">
    <property type="term" value="F:acyltransferase activity, transferring groups other than amino-acyl groups"/>
    <property type="evidence" value="ECO:0007669"/>
    <property type="project" value="InterPro"/>
</dbReference>
<dbReference type="EMBL" id="QDKJ01000015">
    <property type="protein sequence ID" value="PWC10255.1"/>
    <property type="molecule type" value="Genomic_DNA"/>
</dbReference>
<keyword evidence="1 5" id="KW-0808">Transferase</keyword>
<dbReference type="Proteomes" id="UP000245138">
    <property type="component" value="Unassembled WGS sequence"/>
</dbReference>
<dbReference type="GO" id="GO:0005840">
    <property type="term" value="C:ribosome"/>
    <property type="evidence" value="ECO:0007669"/>
    <property type="project" value="UniProtKB-KW"/>
</dbReference>
<dbReference type="PANTHER" id="PTHR43792">
    <property type="entry name" value="GNAT FAMILY, PUTATIVE (AFU_ORTHOLOGUE AFUA_3G00765)-RELATED-RELATED"/>
    <property type="match status" value="1"/>
</dbReference>
<evidence type="ECO:0000256" key="3">
    <source>
        <dbReference type="ARBA" id="ARBA00038502"/>
    </source>
</evidence>
<comment type="caution">
    <text evidence="5">The sequence shown here is derived from an EMBL/GenBank/DDBJ whole genome shotgun (WGS) entry which is preliminary data.</text>
</comment>
<reference evidence="5 6" key="1">
    <citation type="submission" date="2018-04" db="EMBL/GenBank/DDBJ databases">
        <title>Brenneria corticis sp.nov.</title>
        <authorList>
            <person name="Li Y."/>
        </authorList>
    </citation>
    <scope>NUCLEOTIDE SEQUENCE [LARGE SCALE GENOMIC DNA]</scope>
    <source>
        <strain evidence="5 6">LMG 27715</strain>
    </source>
</reference>
<gene>
    <name evidence="5" type="ORF">B4923_17535</name>
</gene>
<keyword evidence="5" id="KW-0687">Ribonucleoprotein</keyword>
<keyword evidence="5" id="KW-0689">Ribosomal protein</keyword>
<dbReference type="OrthoDB" id="9784707at2"/>
<evidence type="ECO:0000256" key="1">
    <source>
        <dbReference type="ARBA" id="ARBA00022679"/>
    </source>
</evidence>
<dbReference type="InterPro" id="IPR051531">
    <property type="entry name" value="N-acetyltransferase"/>
</dbReference>
<organism evidence="5 6">
    <name type="scientific">Brenneria roseae subsp. americana</name>
    <dbReference type="NCBI Taxonomy" id="1508507"/>
    <lineage>
        <taxon>Bacteria</taxon>
        <taxon>Pseudomonadati</taxon>
        <taxon>Pseudomonadota</taxon>
        <taxon>Gammaproteobacteria</taxon>
        <taxon>Enterobacterales</taxon>
        <taxon>Pectobacteriaceae</taxon>
        <taxon>Brenneria</taxon>
    </lineage>
</organism>
<evidence type="ECO:0000259" key="4">
    <source>
        <dbReference type="PROSITE" id="PS51186"/>
    </source>
</evidence>
<sequence length="176" mass="19798">MKTLSELHYPPHLHLSIQDESDAAAIFALIQQEKPRLRRTLPWPDSVTCIDDSRKTIKANRDAFATGTGAVYVIRWDDAIAGIVSFNTLRHKTGVIGYWIAEAFEGKGIVSLAVSTMINAYLSAGIIERCVIKASVENVRSNALAQRLGFRFYRLDKNAERIGDRDFDQNIYHYPA</sequence>
<feature type="domain" description="N-acetyltransferase" evidence="4">
    <location>
        <begin position="13"/>
        <end position="176"/>
    </location>
</feature>
<dbReference type="InterPro" id="IPR000182">
    <property type="entry name" value="GNAT_dom"/>
</dbReference>
<evidence type="ECO:0000313" key="5">
    <source>
        <dbReference type="EMBL" id="PWC10255.1"/>
    </source>
</evidence>
<evidence type="ECO:0000256" key="2">
    <source>
        <dbReference type="ARBA" id="ARBA00023315"/>
    </source>
</evidence>
<dbReference type="InterPro" id="IPR016181">
    <property type="entry name" value="Acyl_CoA_acyltransferase"/>
</dbReference>
<name>A0A2U1TLI5_9GAMM</name>
<protein>
    <submittedName>
        <fullName evidence="5">50S ribosomal protein L7/L12 serine acetyltransferase</fullName>
    </submittedName>
</protein>
<keyword evidence="6" id="KW-1185">Reference proteome</keyword>
<dbReference type="AlphaFoldDB" id="A0A2U1TLI5"/>
<dbReference type="PROSITE" id="PS51186">
    <property type="entry name" value="GNAT"/>
    <property type="match status" value="1"/>
</dbReference>